<evidence type="ECO:0000313" key="2">
    <source>
        <dbReference type="EMBL" id="TGE21430.1"/>
    </source>
</evidence>
<dbReference type="EMBL" id="SRLC01000002">
    <property type="protein sequence ID" value="TGE21430.1"/>
    <property type="molecule type" value="Genomic_DNA"/>
</dbReference>
<comment type="caution">
    <text evidence="2">The sequence shown here is derived from an EMBL/GenBank/DDBJ whole genome shotgun (WGS) entry which is preliminary data.</text>
</comment>
<feature type="transmembrane region" description="Helical" evidence="1">
    <location>
        <begin position="123"/>
        <end position="144"/>
    </location>
</feature>
<organism evidence="2 3">
    <name type="scientific">Hymenobacter aquaticus</name>
    <dbReference type="NCBI Taxonomy" id="1867101"/>
    <lineage>
        <taxon>Bacteria</taxon>
        <taxon>Pseudomonadati</taxon>
        <taxon>Bacteroidota</taxon>
        <taxon>Cytophagia</taxon>
        <taxon>Cytophagales</taxon>
        <taxon>Hymenobacteraceae</taxon>
        <taxon>Hymenobacter</taxon>
    </lineage>
</organism>
<proteinExistence type="predicted"/>
<dbReference type="OrthoDB" id="886107at2"/>
<feature type="transmembrane region" description="Helical" evidence="1">
    <location>
        <begin position="151"/>
        <end position="173"/>
    </location>
</feature>
<dbReference type="AlphaFoldDB" id="A0A4Z0PUG6"/>
<sequence length="183" mass="18890">MNLLSGSRFLLLSFALLLGCRSEKTAFDFQPAAGPGSAAAVATVVAPAPAPETTLAASESAAAATEAAAAQAPAAKPVPARSRALPRVHPARLLARVAKPETQGRRAHKPGRKQRPVADDSDIFHAILGSLLIIGGVTLGLLIGGWLGLGVGAAVVIAGYYFLVLSFGGPHAWLEIFQEFFNM</sequence>
<keyword evidence="1" id="KW-1133">Transmembrane helix</keyword>
<keyword evidence="1" id="KW-0812">Transmembrane</keyword>
<evidence type="ECO:0000256" key="1">
    <source>
        <dbReference type="SAM" id="Phobius"/>
    </source>
</evidence>
<accession>A0A4Z0PUG6</accession>
<reference evidence="2 3" key="1">
    <citation type="submission" date="2019-04" db="EMBL/GenBank/DDBJ databases">
        <authorList>
            <person name="Feng G."/>
            <person name="Zhang J."/>
            <person name="Zhu H."/>
        </authorList>
    </citation>
    <scope>NUCLEOTIDE SEQUENCE [LARGE SCALE GENOMIC DNA]</scope>
    <source>
        <strain evidence="2 3">JCM 31653</strain>
    </source>
</reference>
<name>A0A4Z0PUG6_9BACT</name>
<dbReference type="RefSeq" id="WP_135463980.1">
    <property type="nucleotide sequence ID" value="NZ_SRLC01000002.1"/>
</dbReference>
<keyword evidence="3" id="KW-1185">Reference proteome</keyword>
<dbReference type="Proteomes" id="UP000297549">
    <property type="component" value="Unassembled WGS sequence"/>
</dbReference>
<keyword evidence="1" id="KW-0472">Membrane</keyword>
<gene>
    <name evidence="2" type="ORF">E5K00_14180</name>
</gene>
<evidence type="ECO:0000313" key="3">
    <source>
        <dbReference type="Proteomes" id="UP000297549"/>
    </source>
</evidence>
<protein>
    <submittedName>
        <fullName evidence="2">Uncharacterized protein</fullName>
    </submittedName>
</protein>